<reference evidence="2" key="1">
    <citation type="journal article" date="2011" name="Nat. Biotechnol.">
        <title>Genome sequencing and comparison of two nonhuman primate animal models, the cynomolgus and Chinese rhesus macaques.</title>
        <authorList>
            <person name="Yan G."/>
            <person name="Zhang G."/>
            <person name="Fang X."/>
            <person name="Zhang Y."/>
            <person name="Li C."/>
            <person name="Ling F."/>
            <person name="Cooper D.N."/>
            <person name="Li Q."/>
            <person name="Li Y."/>
            <person name="van Gool A.J."/>
            <person name="Du H."/>
            <person name="Chen J."/>
            <person name="Chen R."/>
            <person name="Zhang P."/>
            <person name="Huang Z."/>
            <person name="Thompson J.R."/>
            <person name="Meng Y."/>
            <person name="Bai Y."/>
            <person name="Wang J."/>
            <person name="Zhuo M."/>
            <person name="Wang T."/>
            <person name="Huang Y."/>
            <person name="Wei L."/>
            <person name="Li J."/>
            <person name="Wang Z."/>
            <person name="Hu H."/>
            <person name="Yang P."/>
            <person name="Le L."/>
            <person name="Stenson P.D."/>
            <person name="Li B."/>
            <person name="Liu X."/>
            <person name="Ball E.V."/>
            <person name="An N."/>
            <person name="Huang Q."/>
            <person name="Zhang Y."/>
            <person name="Fan W."/>
            <person name="Zhang X."/>
            <person name="Li Y."/>
            <person name="Wang W."/>
            <person name="Katze M.G."/>
            <person name="Su B."/>
            <person name="Nielsen R."/>
            <person name="Yang H."/>
            <person name="Wang J."/>
            <person name="Wang X."/>
            <person name="Wang J."/>
        </authorList>
    </citation>
    <scope>NUCLEOTIDE SEQUENCE [LARGE SCALE GENOMIC DNA]</scope>
    <source>
        <strain evidence="2">CE-4</strain>
    </source>
</reference>
<name>G7PSU9_MACFA</name>
<proteinExistence type="predicted"/>
<dbReference type="Proteomes" id="UP000009130">
    <property type="component" value="Chromosome 16"/>
</dbReference>
<dbReference type="AlphaFoldDB" id="G7PSU9"/>
<gene>
    <name evidence="2" type="ORF">EGM_08189</name>
</gene>
<accession>G7PSU9</accession>
<sequence length="48" mass="5069">KGEAAGLGGSCLSSQHFGRLRWADHLRSGVGDQPGQHGRNPSLLKSQN</sequence>
<dbReference type="EMBL" id="CM001291">
    <property type="protein sequence ID" value="EHH58358.1"/>
    <property type="molecule type" value="Genomic_DNA"/>
</dbReference>
<organism>
    <name type="scientific">Macaca fascicularis</name>
    <name type="common">Crab-eating macaque</name>
    <name type="synonym">Cynomolgus monkey</name>
    <dbReference type="NCBI Taxonomy" id="9541"/>
    <lineage>
        <taxon>Eukaryota</taxon>
        <taxon>Metazoa</taxon>
        <taxon>Chordata</taxon>
        <taxon>Craniata</taxon>
        <taxon>Vertebrata</taxon>
        <taxon>Euteleostomi</taxon>
        <taxon>Mammalia</taxon>
        <taxon>Eutheria</taxon>
        <taxon>Euarchontoglires</taxon>
        <taxon>Primates</taxon>
        <taxon>Haplorrhini</taxon>
        <taxon>Catarrhini</taxon>
        <taxon>Cercopithecidae</taxon>
        <taxon>Cercopithecinae</taxon>
        <taxon>Macaca</taxon>
    </lineage>
</organism>
<evidence type="ECO:0000256" key="1">
    <source>
        <dbReference type="SAM" id="MobiDB-lite"/>
    </source>
</evidence>
<feature type="region of interest" description="Disordered" evidence="1">
    <location>
        <begin position="27"/>
        <end position="48"/>
    </location>
</feature>
<feature type="non-terminal residue" evidence="2">
    <location>
        <position position="1"/>
    </location>
</feature>
<feature type="non-terminal residue" evidence="2">
    <location>
        <position position="48"/>
    </location>
</feature>
<evidence type="ECO:0000313" key="2">
    <source>
        <dbReference type="EMBL" id="EHH58358.1"/>
    </source>
</evidence>
<protein>
    <submittedName>
        <fullName evidence="2">Uncharacterized protein</fullName>
    </submittedName>
</protein>